<reference evidence="1 2" key="1">
    <citation type="submission" date="2021-08" db="EMBL/GenBank/DDBJ databases">
        <title>Draft Genome Sequence of Phanerochaete sordida strain YK-624.</title>
        <authorList>
            <person name="Mori T."/>
            <person name="Dohra H."/>
            <person name="Suzuki T."/>
            <person name="Kawagishi H."/>
            <person name="Hirai H."/>
        </authorList>
    </citation>
    <scope>NUCLEOTIDE SEQUENCE [LARGE SCALE GENOMIC DNA]</scope>
    <source>
        <strain evidence="1 2">YK-624</strain>
    </source>
</reference>
<organism evidence="1 2">
    <name type="scientific">Phanerochaete sordida</name>
    <dbReference type="NCBI Taxonomy" id="48140"/>
    <lineage>
        <taxon>Eukaryota</taxon>
        <taxon>Fungi</taxon>
        <taxon>Dikarya</taxon>
        <taxon>Basidiomycota</taxon>
        <taxon>Agaricomycotina</taxon>
        <taxon>Agaricomycetes</taxon>
        <taxon>Polyporales</taxon>
        <taxon>Phanerochaetaceae</taxon>
        <taxon>Phanerochaete</taxon>
    </lineage>
</organism>
<protein>
    <submittedName>
        <fullName evidence="1">Uncharacterized protein</fullName>
    </submittedName>
</protein>
<comment type="caution">
    <text evidence="1">The sequence shown here is derived from an EMBL/GenBank/DDBJ whole genome shotgun (WGS) entry which is preliminary data.</text>
</comment>
<evidence type="ECO:0000313" key="1">
    <source>
        <dbReference type="EMBL" id="GJE94276.1"/>
    </source>
</evidence>
<gene>
    <name evidence="1" type="ORF">PsYK624_104450</name>
</gene>
<name>A0A9P3GGB7_9APHY</name>
<keyword evidence="2" id="KW-1185">Reference proteome</keyword>
<dbReference type="EMBL" id="BPQB01000039">
    <property type="protein sequence ID" value="GJE94276.1"/>
    <property type="molecule type" value="Genomic_DNA"/>
</dbReference>
<evidence type="ECO:0000313" key="2">
    <source>
        <dbReference type="Proteomes" id="UP000703269"/>
    </source>
</evidence>
<sequence length="329" mass="36095">MAAGKHASSAPHEIYATSFAPLQQGYALWIPEPQAHGEPQIGDVGFFVDGAFHRLFNIDTSDPSKQVTTWPVAFPDNHTLPLDSLQTWSTPRILIPKAYRTHGVDSVATSGGASVAVGGANVGLSAKYSCTESHGAVLLLKSDADRVQLYNNKLVKTYIMRHHSRWVAYARDTLHLGVKEEDIVFICGTIKTKADWASATFNSTTRSCSCSLSGGGAALANVNVGCSHTASAASPDMERQGEYYIRKTGHPPLGKRKKDQSIFLLCYKMRRWMGVLKNMSAAADYYKDPSWRGWRRSAQKGAVSVDVEEYYPDEEECVVRLVSYRAAIA</sequence>
<dbReference type="OrthoDB" id="3222453at2759"/>
<dbReference type="Proteomes" id="UP000703269">
    <property type="component" value="Unassembled WGS sequence"/>
</dbReference>
<accession>A0A9P3GGB7</accession>
<proteinExistence type="predicted"/>
<dbReference type="AlphaFoldDB" id="A0A9P3GGB7"/>